<dbReference type="InterPro" id="IPR015421">
    <property type="entry name" value="PyrdxlP-dep_Trfase_major"/>
</dbReference>
<comment type="caution">
    <text evidence="6">The sequence shown here is derived from an EMBL/GenBank/DDBJ whole genome shotgun (WGS) entry which is preliminary data.</text>
</comment>
<protein>
    <recommendedName>
        <fullName evidence="4">Aminotransferase</fullName>
        <ecNumber evidence="4">2.6.1.-</ecNumber>
    </recommendedName>
</protein>
<dbReference type="PROSITE" id="PS00105">
    <property type="entry name" value="AA_TRANSFER_CLASS_1"/>
    <property type="match status" value="1"/>
</dbReference>
<dbReference type="InterPro" id="IPR004839">
    <property type="entry name" value="Aminotransferase_I/II_large"/>
</dbReference>
<gene>
    <name evidence="6" type="ORF">C5O19_24200</name>
</gene>
<comment type="cofactor">
    <cofactor evidence="1 4">
        <name>pyridoxal 5'-phosphate</name>
        <dbReference type="ChEBI" id="CHEBI:597326"/>
    </cofactor>
</comment>
<evidence type="ECO:0000313" key="7">
    <source>
        <dbReference type="Proteomes" id="UP000239590"/>
    </source>
</evidence>
<dbReference type="CDD" id="cd00609">
    <property type="entry name" value="AAT_like"/>
    <property type="match status" value="1"/>
</dbReference>
<dbReference type="InterPro" id="IPR050881">
    <property type="entry name" value="LL-DAP_aminotransferase"/>
</dbReference>
<dbReference type="EC" id="2.6.1.-" evidence="4"/>
<dbReference type="InterPro" id="IPR015422">
    <property type="entry name" value="PyrdxlP-dep_Trfase_small"/>
</dbReference>
<organism evidence="6 7">
    <name type="scientific">Siphonobacter curvatus</name>
    <dbReference type="NCBI Taxonomy" id="2094562"/>
    <lineage>
        <taxon>Bacteria</taxon>
        <taxon>Pseudomonadati</taxon>
        <taxon>Bacteroidota</taxon>
        <taxon>Cytophagia</taxon>
        <taxon>Cytophagales</taxon>
        <taxon>Cytophagaceae</taxon>
        <taxon>Siphonobacter</taxon>
    </lineage>
</organism>
<dbReference type="Gene3D" id="3.90.1150.10">
    <property type="entry name" value="Aspartate Aminotransferase, domain 1"/>
    <property type="match status" value="1"/>
</dbReference>
<comment type="similarity">
    <text evidence="4">Belongs to the class-I pyridoxal-phosphate-dependent aminotransferase family.</text>
</comment>
<reference evidence="7" key="1">
    <citation type="submission" date="2018-02" db="EMBL/GenBank/DDBJ databases">
        <title>Genome sequencing of Solimonas sp. HR-BB.</title>
        <authorList>
            <person name="Lee Y."/>
            <person name="Jeon C.O."/>
        </authorList>
    </citation>
    <scope>NUCLEOTIDE SEQUENCE [LARGE SCALE GENOMIC DNA]</scope>
    <source>
        <strain evidence="7">HR-U</strain>
    </source>
</reference>
<dbReference type="EMBL" id="PTRA01000008">
    <property type="protein sequence ID" value="PQA53777.1"/>
    <property type="molecule type" value="Genomic_DNA"/>
</dbReference>
<keyword evidence="2 4" id="KW-0032">Aminotransferase</keyword>
<accession>A0A2S7IFQ1</accession>
<evidence type="ECO:0000313" key="6">
    <source>
        <dbReference type="EMBL" id="PQA53777.1"/>
    </source>
</evidence>
<dbReference type="OrthoDB" id="9802328at2"/>
<dbReference type="Gene3D" id="3.40.640.10">
    <property type="entry name" value="Type I PLP-dependent aspartate aminotransferase-like (Major domain)"/>
    <property type="match status" value="1"/>
</dbReference>
<dbReference type="PANTHER" id="PTHR42832:SF3">
    <property type="entry name" value="L-GLUTAMINE--4-(METHYLSULFANYL)-2-OXOBUTANOATE AMINOTRANSFERASE"/>
    <property type="match status" value="1"/>
</dbReference>
<dbReference type="InterPro" id="IPR015424">
    <property type="entry name" value="PyrdxlP-dep_Trfase"/>
</dbReference>
<dbReference type="Pfam" id="PF00155">
    <property type="entry name" value="Aminotran_1_2"/>
    <property type="match status" value="1"/>
</dbReference>
<evidence type="ECO:0000259" key="5">
    <source>
        <dbReference type="Pfam" id="PF00155"/>
    </source>
</evidence>
<keyword evidence="7" id="KW-1185">Reference proteome</keyword>
<dbReference type="AlphaFoldDB" id="A0A2S7IFQ1"/>
<dbReference type="RefSeq" id="WP_104715937.1">
    <property type="nucleotide sequence ID" value="NZ_PTRA01000008.1"/>
</dbReference>
<dbReference type="PANTHER" id="PTHR42832">
    <property type="entry name" value="AMINO ACID AMINOTRANSFERASE"/>
    <property type="match status" value="1"/>
</dbReference>
<evidence type="ECO:0000256" key="2">
    <source>
        <dbReference type="ARBA" id="ARBA00022576"/>
    </source>
</evidence>
<dbReference type="GO" id="GO:0030170">
    <property type="term" value="F:pyridoxal phosphate binding"/>
    <property type="evidence" value="ECO:0007669"/>
    <property type="project" value="InterPro"/>
</dbReference>
<keyword evidence="3 4" id="KW-0808">Transferase</keyword>
<evidence type="ECO:0000256" key="1">
    <source>
        <dbReference type="ARBA" id="ARBA00001933"/>
    </source>
</evidence>
<name>A0A2S7IFQ1_9BACT</name>
<dbReference type="GO" id="GO:0008483">
    <property type="term" value="F:transaminase activity"/>
    <property type="evidence" value="ECO:0007669"/>
    <property type="project" value="UniProtKB-KW"/>
</dbReference>
<evidence type="ECO:0000256" key="3">
    <source>
        <dbReference type="ARBA" id="ARBA00022679"/>
    </source>
</evidence>
<feature type="domain" description="Aminotransferase class I/classII large" evidence="5">
    <location>
        <begin position="34"/>
        <end position="372"/>
    </location>
</feature>
<dbReference type="SUPFAM" id="SSF53383">
    <property type="entry name" value="PLP-dependent transferases"/>
    <property type="match status" value="1"/>
</dbReference>
<sequence>MATIQPAQRLNLVQEYYFSTKLKEIAEMKSRGLDVINLGIGSPDLPPSPETIEALSNSAHNPKHHAYQSYVGLPALRQAFAGWYQTYFHVELNPANEILPLIGSKEGIMHIAMSYLEPGTIALVPNPGYPTYRAASLLTGAEVQDYELSAENGWLPDLKALAQTDLSRVRLMWVNYPHMPTGAQATPALYEELVAFGKEHHILIVNDNPYSFVLNETYQSILSVPGAKEVALELNSLSKSHNMAGWRMGMLAGGAEHVSNVLRFKSNMDSGMFLPLQEAAIQALANPPSWYADLNAIYRERQKKVFELLDLLDCTYDPQQTGMFVWARIPTSYADGYALSDEILYKANVFITPGGIFGSQGNGYIRISLCAEVEVFNASILRIRHIKGIC</sequence>
<dbReference type="InterPro" id="IPR004838">
    <property type="entry name" value="NHTrfase_class1_PyrdxlP-BS"/>
</dbReference>
<dbReference type="Proteomes" id="UP000239590">
    <property type="component" value="Unassembled WGS sequence"/>
</dbReference>
<evidence type="ECO:0000256" key="4">
    <source>
        <dbReference type="RuleBase" id="RU000481"/>
    </source>
</evidence>
<proteinExistence type="inferred from homology"/>